<dbReference type="InterPro" id="IPR000524">
    <property type="entry name" value="Tscrpt_reg_HTH_GntR"/>
</dbReference>
<dbReference type="GO" id="GO:0003700">
    <property type="term" value="F:DNA-binding transcription factor activity"/>
    <property type="evidence" value="ECO:0007669"/>
    <property type="project" value="InterPro"/>
</dbReference>
<gene>
    <name evidence="5" type="ORF">GGQ88_002235</name>
</gene>
<dbReference type="PROSITE" id="PS50949">
    <property type="entry name" value="HTH_GNTR"/>
    <property type="match status" value="1"/>
</dbReference>
<dbReference type="SUPFAM" id="SSF46785">
    <property type="entry name" value="Winged helix' DNA-binding domain"/>
    <property type="match status" value="1"/>
</dbReference>
<dbReference type="AlphaFoldDB" id="A0A7W5ZWW3"/>
<dbReference type="PANTHER" id="PTHR43537:SF24">
    <property type="entry name" value="GLUCONATE OPERON TRANSCRIPTIONAL REPRESSOR"/>
    <property type="match status" value="1"/>
</dbReference>
<dbReference type="EMBL" id="JACICY010000004">
    <property type="protein sequence ID" value="MBB3860966.1"/>
    <property type="molecule type" value="Genomic_DNA"/>
</dbReference>
<dbReference type="GO" id="GO:0003677">
    <property type="term" value="F:DNA binding"/>
    <property type="evidence" value="ECO:0007669"/>
    <property type="project" value="UniProtKB-KW"/>
</dbReference>
<dbReference type="Pfam" id="PF07729">
    <property type="entry name" value="FCD"/>
    <property type="match status" value="1"/>
</dbReference>
<dbReference type="InterPro" id="IPR036388">
    <property type="entry name" value="WH-like_DNA-bd_sf"/>
</dbReference>
<sequence>MNTKLSKPVRVPKTAELVADHIRRRIVTGELNEGDFLPPEGQLIASLGISRPTLREAFRILEAEGFISVVRGSRTGARVHSPKVDAVSRYAGFVLQSNGTRISDVYEARLAFEPHVAARLSQLRPEGAVERLRNEISRLHGFIDQEDFVSFMIGVASFHRLLIELSGNRTLLFVSDMLQDVLASHQVRFVSQELMSSQDQRKMGEAGLRSFNALVNLIENGNAAGAEAHWRLHILNANKAWLAQADEGKLVDVFEA</sequence>
<keyword evidence="1" id="KW-0805">Transcription regulation</keyword>
<dbReference type="InterPro" id="IPR011711">
    <property type="entry name" value="GntR_C"/>
</dbReference>
<dbReference type="CDD" id="cd07377">
    <property type="entry name" value="WHTH_GntR"/>
    <property type="match status" value="1"/>
</dbReference>
<evidence type="ECO:0000259" key="4">
    <source>
        <dbReference type="PROSITE" id="PS50949"/>
    </source>
</evidence>
<dbReference type="Gene3D" id="1.10.10.10">
    <property type="entry name" value="Winged helix-like DNA-binding domain superfamily/Winged helix DNA-binding domain"/>
    <property type="match status" value="1"/>
</dbReference>
<evidence type="ECO:0000313" key="6">
    <source>
        <dbReference type="Proteomes" id="UP000562395"/>
    </source>
</evidence>
<dbReference type="SUPFAM" id="SSF48008">
    <property type="entry name" value="GntR ligand-binding domain-like"/>
    <property type="match status" value="1"/>
</dbReference>
<dbReference type="SMART" id="SM00345">
    <property type="entry name" value="HTH_GNTR"/>
    <property type="match status" value="1"/>
</dbReference>
<feature type="domain" description="HTH gntR-type" evidence="4">
    <location>
        <begin position="12"/>
        <end position="82"/>
    </location>
</feature>
<dbReference type="RefSeq" id="WP_183613204.1">
    <property type="nucleotide sequence ID" value="NZ_JACICY010000004.1"/>
</dbReference>
<dbReference type="SMART" id="SM00895">
    <property type="entry name" value="FCD"/>
    <property type="match status" value="1"/>
</dbReference>
<proteinExistence type="predicted"/>
<name>A0A7W5ZWW3_9SPHN</name>
<keyword evidence="2 5" id="KW-0238">DNA-binding</keyword>
<evidence type="ECO:0000256" key="1">
    <source>
        <dbReference type="ARBA" id="ARBA00023015"/>
    </source>
</evidence>
<dbReference type="Gene3D" id="1.20.120.530">
    <property type="entry name" value="GntR ligand-binding domain-like"/>
    <property type="match status" value="1"/>
</dbReference>
<comment type="caution">
    <text evidence="5">The sequence shown here is derived from an EMBL/GenBank/DDBJ whole genome shotgun (WGS) entry which is preliminary data.</text>
</comment>
<keyword evidence="6" id="KW-1185">Reference proteome</keyword>
<dbReference type="PRINTS" id="PR00035">
    <property type="entry name" value="HTHGNTR"/>
</dbReference>
<accession>A0A7W5ZWW3</accession>
<reference evidence="5 6" key="1">
    <citation type="submission" date="2020-08" db="EMBL/GenBank/DDBJ databases">
        <title>Genomic Encyclopedia of Type Strains, Phase IV (KMG-IV): sequencing the most valuable type-strain genomes for metagenomic binning, comparative biology and taxonomic classification.</title>
        <authorList>
            <person name="Goeker M."/>
        </authorList>
    </citation>
    <scope>NUCLEOTIDE SEQUENCE [LARGE SCALE GENOMIC DNA]</scope>
    <source>
        <strain evidence="5 6">DSM 14552</strain>
    </source>
</reference>
<evidence type="ECO:0000256" key="2">
    <source>
        <dbReference type="ARBA" id="ARBA00023125"/>
    </source>
</evidence>
<evidence type="ECO:0000313" key="5">
    <source>
        <dbReference type="EMBL" id="MBB3860966.1"/>
    </source>
</evidence>
<protein>
    <submittedName>
        <fullName evidence="5">DNA-binding FadR family transcriptional regulator</fullName>
    </submittedName>
</protein>
<dbReference type="InterPro" id="IPR008920">
    <property type="entry name" value="TF_FadR/GntR_C"/>
</dbReference>
<dbReference type="PANTHER" id="PTHR43537">
    <property type="entry name" value="TRANSCRIPTIONAL REGULATOR, GNTR FAMILY"/>
    <property type="match status" value="1"/>
</dbReference>
<dbReference type="InterPro" id="IPR036390">
    <property type="entry name" value="WH_DNA-bd_sf"/>
</dbReference>
<dbReference type="Proteomes" id="UP000562395">
    <property type="component" value="Unassembled WGS sequence"/>
</dbReference>
<evidence type="ECO:0000256" key="3">
    <source>
        <dbReference type="ARBA" id="ARBA00023163"/>
    </source>
</evidence>
<keyword evidence="3" id="KW-0804">Transcription</keyword>
<dbReference type="Pfam" id="PF00392">
    <property type="entry name" value="GntR"/>
    <property type="match status" value="1"/>
</dbReference>
<organism evidence="5 6">
    <name type="scientific">Novosphingobium hassiacum</name>
    <dbReference type="NCBI Taxonomy" id="173676"/>
    <lineage>
        <taxon>Bacteria</taxon>
        <taxon>Pseudomonadati</taxon>
        <taxon>Pseudomonadota</taxon>
        <taxon>Alphaproteobacteria</taxon>
        <taxon>Sphingomonadales</taxon>
        <taxon>Sphingomonadaceae</taxon>
        <taxon>Novosphingobium</taxon>
    </lineage>
</organism>